<dbReference type="EMBL" id="BAAFGK010000001">
    <property type="protein sequence ID" value="GAB0055797.1"/>
    <property type="molecule type" value="Genomic_DNA"/>
</dbReference>
<protein>
    <submittedName>
        <fullName evidence="1">Uncharacterized protein</fullName>
    </submittedName>
</protein>
<comment type="caution">
    <text evidence="1">The sequence shown here is derived from an EMBL/GenBank/DDBJ whole genome shotgun (WGS) entry which is preliminary data.</text>
</comment>
<evidence type="ECO:0000313" key="2">
    <source>
        <dbReference type="Proteomes" id="UP001628193"/>
    </source>
</evidence>
<evidence type="ECO:0000313" key="1">
    <source>
        <dbReference type="EMBL" id="GAB0055797.1"/>
    </source>
</evidence>
<proteinExistence type="predicted"/>
<keyword evidence="2" id="KW-1185">Reference proteome</keyword>
<sequence length="364" mass="41213">MATAAFPVLDAGPFDRIVGFSYSALTYSFQIRRDDGLEYTPTTPEWLVMQLYSSDWAFVCSLSAYADPELGWYAPVPGLVIGCEYEEPYYTIAFNEALLTELVGQERSWLRLYLVTTGLRTLETTYPRLYVSDQGDPLPLPPGRHTVQIPFFDVIDTTTYPDPFHTIRRSTIYSSVPYSVEHIISGAVPSARFRLPILIVVWTPTYRLLSWTYDLKLTIGYSGTHWFMPHQYIDNLTPPATLPTSDSDKQVITYHDLVLTIGIGASSVWNAMRLEITTSFGYTATIPYSTSEVTGFSNTYTLPDIRAANLLGDTYERSCQLIWNVDQVPYGTTYWPLSHPSEIATLVEGPNTRFEDILFFPQPE</sequence>
<reference evidence="1 2" key="2">
    <citation type="submission" date="2024-09" db="EMBL/GenBank/DDBJ databases">
        <title>Draft genome sequence of Candidatus Magnetaquicoccaceae bacterium FCR-1.</title>
        <authorList>
            <person name="Shimoshige H."/>
            <person name="Shimamura S."/>
            <person name="Taoka A."/>
            <person name="Kobayashi H."/>
            <person name="Maekawa T."/>
        </authorList>
    </citation>
    <scope>NUCLEOTIDE SEQUENCE [LARGE SCALE GENOMIC DNA]</scope>
    <source>
        <strain evidence="1 2">FCR-1</strain>
    </source>
</reference>
<name>A0ABQ0C4J8_9PROT</name>
<accession>A0ABQ0C4J8</accession>
<dbReference type="Proteomes" id="UP001628193">
    <property type="component" value="Unassembled WGS sequence"/>
</dbReference>
<organism evidence="1 2">
    <name type="scientific">Candidatus Magnetaquiglobus chichijimensis</name>
    <dbReference type="NCBI Taxonomy" id="3141448"/>
    <lineage>
        <taxon>Bacteria</taxon>
        <taxon>Pseudomonadati</taxon>
        <taxon>Pseudomonadota</taxon>
        <taxon>Magnetococcia</taxon>
        <taxon>Magnetococcales</taxon>
        <taxon>Candidatus Magnetaquicoccaceae</taxon>
        <taxon>Candidatus Magnetaquiglobus</taxon>
    </lineage>
</organism>
<gene>
    <name evidence="1" type="ORF">SIID45300_00094</name>
</gene>
<reference evidence="1 2" key="1">
    <citation type="submission" date="2024-05" db="EMBL/GenBank/DDBJ databases">
        <authorList>
            <consortium name="Candidatus Magnetaquicoccaceae bacterium FCR-1 genome sequencing consortium"/>
            <person name="Shimoshige H."/>
            <person name="Shimamura S."/>
            <person name="Taoka A."/>
            <person name="Kobayashi H."/>
            <person name="Maekawa T."/>
        </authorList>
    </citation>
    <scope>NUCLEOTIDE SEQUENCE [LARGE SCALE GENOMIC DNA]</scope>
    <source>
        <strain evidence="1 2">FCR-1</strain>
    </source>
</reference>
<dbReference type="RefSeq" id="WP_420903508.1">
    <property type="nucleotide sequence ID" value="NZ_BAAFGK010000001.1"/>
</dbReference>